<keyword evidence="1" id="KW-0378">Hydrolase</keyword>
<dbReference type="PANTHER" id="PTHR34217">
    <property type="entry name" value="METAL-DEPENDENT CARBOXYPEPTIDASE"/>
    <property type="match status" value="1"/>
</dbReference>
<dbReference type="KEGG" id="apal:BN85405690"/>
<evidence type="ECO:0000313" key="5">
    <source>
        <dbReference type="Proteomes" id="UP000032740"/>
    </source>
</evidence>
<dbReference type="EC" id="3.4.17.19" evidence="1"/>
<evidence type="ECO:0000256" key="3">
    <source>
        <dbReference type="PIRSR" id="PIRSR006615-2"/>
    </source>
</evidence>
<comment type="cofactor">
    <cofactor evidence="2">
        <name>Zn(2+)</name>
        <dbReference type="ChEBI" id="CHEBI:29105"/>
    </cofactor>
    <text evidence="2">Binds 1 zinc ion per subunit.</text>
</comment>
<dbReference type="GO" id="GO:0006508">
    <property type="term" value="P:proteolysis"/>
    <property type="evidence" value="ECO:0007669"/>
    <property type="project" value="UniProtKB-UniRule"/>
</dbReference>
<evidence type="ECO:0000256" key="1">
    <source>
        <dbReference type="PIRNR" id="PIRNR006615"/>
    </source>
</evidence>
<keyword evidence="1" id="KW-0482">Metalloprotease</keyword>
<keyword evidence="5" id="KW-1185">Reference proteome</keyword>
<dbReference type="InterPro" id="IPR001333">
    <property type="entry name" value="Peptidase_M32_Taq"/>
</dbReference>
<feature type="binding site" evidence="2">
    <location>
        <position position="264"/>
    </location>
    <ligand>
        <name>Zn(2+)</name>
        <dbReference type="ChEBI" id="CHEBI:29105"/>
        <note>catalytic</note>
    </ligand>
</feature>
<dbReference type="AlphaFoldDB" id="U4KRG6"/>
<dbReference type="PRINTS" id="PR00998">
    <property type="entry name" value="CRBOXYPTASET"/>
</dbReference>
<evidence type="ECO:0000256" key="2">
    <source>
        <dbReference type="PIRSR" id="PIRSR006615-1"/>
    </source>
</evidence>
<comment type="function">
    <text evidence="1">Broad specificity carboxypetidase that releases amino acids sequentially from the C-terminus, including neutral, aromatic, polar and basic residues.</text>
</comment>
<keyword evidence="1" id="KW-0645">Protease</keyword>
<comment type="catalytic activity">
    <reaction evidence="1">
        <text>Release of a C-terminal amino acid with broad specificity, except for -Pro.</text>
        <dbReference type="EC" id="3.4.17.19"/>
    </reaction>
</comment>
<dbReference type="SUPFAM" id="SSF55486">
    <property type="entry name" value="Metalloproteases ('zincins'), catalytic domain"/>
    <property type="match status" value="1"/>
</dbReference>
<dbReference type="GO" id="GO:0004181">
    <property type="term" value="F:metallocarboxypeptidase activity"/>
    <property type="evidence" value="ECO:0007669"/>
    <property type="project" value="UniProtKB-UniRule"/>
</dbReference>
<dbReference type="EMBL" id="FO681347">
    <property type="protein sequence ID" value="CCV64146.1"/>
    <property type="molecule type" value="Genomic_DNA"/>
</dbReference>
<protein>
    <recommendedName>
        <fullName evidence="1">Metal-dependent carboxypeptidase</fullName>
        <ecNumber evidence="1">3.4.17.19</ecNumber>
    </recommendedName>
</protein>
<feature type="active site" description="Proton donor/acceptor" evidence="3">
    <location>
        <position position="265"/>
    </location>
</feature>
<dbReference type="PIRSF" id="PIRSF006615">
    <property type="entry name" value="Zn_crbxpep_Taq"/>
    <property type="match status" value="1"/>
</dbReference>
<name>U4KRG6_ALTPJ</name>
<feature type="binding site" evidence="2">
    <location>
        <position position="294"/>
    </location>
    <ligand>
        <name>Zn(2+)</name>
        <dbReference type="ChEBI" id="CHEBI:29105"/>
        <note>catalytic</note>
    </ligand>
</feature>
<dbReference type="OrthoDB" id="9772308at2"/>
<keyword evidence="1 2" id="KW-0479">Metal-binding</keyword>
<dbReference type="Proteomes" id="UP000032740">
    <property type="component" value="Chromosome"/>
</dbReference>
<dbReference type="STRING" id="1318466.BN85405690"/>
<dbReference type="RefSeq" id="WP_026657808.1">
    <property type="nucleotide sequence ID" value="NC_022538.1"/>
</dbReference>
<dbReference type="CDD" id="cd06460">
    <property type="entry name" value="M32_Taq"/>
    <property type="match status" value="1"/>
</dbReference>
<keyword evidence="1 4" id="KW-0121">Carboxypeptidase</keyword>
<keyword evidence="2" id="KW-0862">Zinc</keyword>
<dbReference type="GO" id="GO:0046872">
    <property type="term" value="F:metal ion binding"/>
    <property type="evidence" value="ECO:0007669"/>
    <property type="project" value="UniProtKB-KW"/>
</dbReference>
<organism evidence="4 5">
    <name type="scientific">Alteracholeplasma palmae (strain ATCC 49389 / J233)</name>
    <name type="common">Acholeplasma palmae</name>
    <dbReference type="NCBI Taxonomy" id="1318466"/>
    <lineage>
        <taxon>Bacteria</taxon>
        <taxon>Bacillati</taxon>
        <taxon>Mycoplasmatota</taxon>
        <taxon>Mollicutes</taxon>
        <taxon>Acholeplasmatales</taxon>
        <taxon>Acholeplasmataceae</taxon>
        <taxon>Acholeplasma</taxon>
    </lineage>
</organism>
<sequence>MENYIKIYNDTKNKIRAYKYALWLISWDQETESPKKAIDYMSEQVSILSEELYNVESSIDYINAVTKLFENKEKLDEILALEIKKVYKSLDIVKKVPKEELLEYQKLQSKSATIWAHAKENDDFEYFLPTLEKIIEFNRKLTKYLETDELKGYDVLLDMYEEGMGVKEYDYFFDELKENLVPFVLNATQKKTKVSKKLTKGKFDAIRQKEFSEYITKVFAFDLEKGVLKESIHPFTSNVTSTDVRITTAYKENLLESSVFSTIHEIGHAIYEQQVDPKFDGTVLGAGASMGIHESQSRMYENMIARSYAFWELHYPKLQSIFKKELKGVSLLEFYQYVNIAKRSLIRTEADELTYPLHIMVRYELEKQLINGKLKVKDLPKKWRQYMSEYVGVRPKNDAEGVLQDIHWSQGSIGYFPTYALGSAYAAQIYHAMNSEINVESAIENNNITLINQWLKTHIHQYGASKTPKELMLLATQDKFDPKYYIEYLKRKFSY</sequence>
<gene>
    <name evidence="4" type="ORF">BN85405690</name>
</gene>
<reference evidence="4 5" key="1">
    <citation type="journal article" date="2013" name="J. Mol. Microbiol. Biotechnol.">
        <title>Analysis of the Complete Genomes of Acholeplasma brassicae , A. palmae and A. laidlawii and Their Comparison to the Obligate Parasites from ' Candidatus Phytoplasma'.</title>
        <authorList>
            <person name="Kube M."/>
            <person name="Siewert C."/>
            <person name="Migdoll A.M."/>
            <person name="Duduk B."/>
            <person name="Holz S."/>
            <person name="Rabus R."/>
            <person name="Seemuller E."/>
            <person name="Mitrovic J."/>
            <person name="Muller I."/>
            <person name="Buttner C."/>
            <person name="Reinhardt R."/>
        </authorList>
    </citation>
    <scope>NUCLEOTIDE SEQUENCE [LARGE SCALE GENOMIC DNA]</scope>
    <source>
        <strain evidence="4 5">J233</strain>
    </source>
</reference>
<comment type="similarity">
    <text evidence="1">Belongs to the peptidase M32 family.</text>
</comment>
<dbReference type="Gene3D" id="1.10.1370.30">
    <property type="match status" value="1"/>
</dbReference>
<feature type="binding site" evidence="2">
    <location>
        <position position="268"/>
    </location>
    <ligand>
        <name>Zn(2+)</name>
        <dbReference type="ChEBI" id="CHEBI:29105"/>
        <note>catalytic</note>
    </ligand>
</feature>
<dbReference type="PANTHER" id="PTHR34217:SF1">
    <property type="entry name" value="CARBOXYPEPTIDASE 1"/>
    <property type="match status" value="1"/>
</dbReference>
<dbReference type="PROSITE" id="PS52034">
    <property type="entry name" value="PEPTIDASE_M32"/>
    <property type="match status" value="1"/>
</dbReference>
<proteinExistence type="inferred from homology"/>
<dbReference type="HOGENOM" id="CLU_032916_1_1_14"/>
<accession>U4KRG6</accession>
<evidence type="ECO:0000313" key="4">
    <source>
        <dbReference type="EMBL" id="CCV64146.1"/>
    </source>
</evidence>
<dbReference type="Pfam" id="PF02074">
    <property type="entry name" value="Peptidase_M32"/>
    <property type="match status" value="1"/>
</dbReference>